<dbReference type="EMBL" id="CP020028">
    <property type="protein sequence ID" value="ASR47472.1"/>
    <property type="molecule type" value="Genomic_DNA"/>
</dbReference>
<evidence type="ECO:0000256" key="1">
    <source>
        <dbReference type="SAM" id="Phobius"/>
    </source>
</evidence>
<organism evidence="2 3">
    <name type="scientific">Paenibacillus kribbensis</name>
    <dbReference type="NCBI Taxonomy" id="172713"/>
    <lineage>
        <taxon>Bacteria</taxon>
        <taxon>Bacillati</taxon>
        <taxon>Bacillota</taxon>
        <taxon>Bacilli</taxon>
        <taxon>Bacillales</taxon>
        <taxon>Paenibacillaceae</taxon>
        <taxon>Paenibacillus</taxon>
    </lineage>
</organism>
<dbReference type="RefSeq" id="WP_094155055.1">
    <property type="nucleotide sequence ID" value="NZ_CP020028.1"/>
</dbReference>
<reference evidence="2 3" key="1">
    <citation type="submission" date="2017-03" db="EMBL/GenBank/DDBJ databases">
        <title>Complete genome sequence of Paenibacillus Kribbensis producing bioflocculants.</title>
        <authorList>
            <person name="Lee H.-G."/>
            <person name="Oh H.-M."/>
        </authorList>
    </citation>
    <scope>NUCLEOTIDE SEQUENCE [LARGE SCALE GENOMIC DNA]</scope>
    <source>
        <strain evidence="2 3">AM49</strain>
    </source>
</reference>
<proteinExistence type="predicted"/>
<dbReference type="KEGG" id="pkb:B4V02_12705"/>
<keyword evidence="1" id="KW-0472">Membrane</keyword>
<dbReference type="Proteomes" id="UP000214666">
    <property type="component" value="Chromosome"/>
</dbReference>
<feature type="transmembrane region" description="Helical" evidence="1">
    <location>
        <begin position="35"/>
        <end position="52"/>
    </location>
</feature>
<gene>
    <name evidence="2" type="ORF">B4V02_12705</name>
</gene>
<keyword evidence="3" id="KW-1185">Reference proteome</keyword>
<evidence type="ECO:0000313" key="2">
    <source>
        <dbReference type="EMBL" id="ASR47472.1"/>
    </source>
</evidence>
<keyword evidence="1" id="KW-0812">Transmembrane</keyword>
<protein>
    <submittedName>
        <fullName evidence="2">Uncharacterized protein</fullName>
    </submittedName>
</protein>
<sequence>MIWLNMAGTTFVCALIVWAEWHCLGDNQKRERVSLIAVTGAVWLIAVLILMFPDIPGPIAMLNSIFKPLISGLK</sequence>
<dbReference type="AlphaFoldDB" id="A0A222WNC7"/>
<evidence type="ECO:0000313" key="3">
    <source>
        <dbReference type="Proteomes" id="UP000214666"/>
    </source>
</evidence>
<name>A0A222WNC7_9BACL</name>
<accession>A0A222WNC7</accession>
<keyword evidence="1" id="KW-1133">Transmembrane helix</keyword>
<dbReference type="OrthoDB" id="2970258at2"/>